<name>A0A067RF47_ZOONE</name>
<dbReference type="SUPFAM" id="SSF48371">
    <property type="entry name" value="ARM repeat"/>
    <property type="match status" value="1"/>
</dbReference>
<dbReference type="eggNOG" id="KOG4199">
    <property type="taxonomic scope" value="Eukaryota"/>
</dbReference>
<dbReference type="OrthoDB" id="449062at2759"/>
<dbReference type="FunCoup" id="A0A067RF47">
    <property type="interactions" value="1812"/>
</dbReference>
<dbReference type="InterPro" id="IPR011989">
    <property type="entry name" value="ARM-like"/>
</dbReference>
<dbReference type="Proteomes" id="UP000027135">
    <property type="component" value="Unassembled WGS sequence"/>
</dbReference>
<accession>A0A067RF47</accession>
<dbReference type="AlphaFoldDB" id="A0A067RF47"/>
<evidence type="ECO:0000256" key="1">
    <source>
        <dbReference type="ARBA" id="ARBA00022737"/>
    </source>
</evidence>
<protein>
    <submittedName>
        <fullName evidence="2">Armadillo repeat-containing protein 6-like protein</fullName>
    </submittedName>
</protein>
<dbReference type="PANTHER" id="PTHR22895">
    <property type="entry name" value="ARMADILLO REPEAT-CONTAINING PROTEIN 6"/>
    <property type="match status" value="1"/>
</dbReference>
<evidence type="ECO:0000313" key="3">
    <source>
        <dbReference type="Proteomes" id="UP000027135"/>
    </source>
</evidence>
<proteinExistence type="predicted"/>
<dbReference type="STRING" id="136037.A0A067RF47"/>
<dbReference type="SMART" id="SM00185">
    <property type="entry name" value="ARM"/>
    <property type="match status" value="4"/>
</dbReference>
<dbReference type="OMA" id="THKQPDL"/>
<dbReference type="InParanoid" id="A0A067RF47"/>
<organism evidence="2 3">
    <name type="scientific">Zootermopsis nevadensis</name>
    <name type="common">Dampwood termite</name>
    <dbReference type="NCBI Taxonomy" id="136037"/>
    <lineage>
        <taxon>Eukaryota</taxon>
        <taxon>Metazoa</taxon>
        <taxon>Ecdysozoa</taxon>
        <taxon>Arthropoda</taxon>
        <taxon>Hexapoda</taxon>
        <taxon>Insecta</taxon>
        <taxon>Pterygota</taxon>
        <taxon>Neoptera</taxon>
        <taxon>Polyneoptera</taxon>
        <taxon>Dictyoptera</taxon>
        <taxon>Blattodea</taxon>
        <taxon>Blattoidea</taxon>
        <taxon>Termitoidae</taxon>
        <taxon>Termopsidae</taxon>
        <taxon>Zootermopsis</taxon>
    </lineage>
</organism>
<dbReference type="GO" id="GO:0002244">
    <property type="term" value="P:hematopoietic progenitor cell differentiation"/>
    <property type="evidence" value="ECO:0007669"/>
    <property type="project" value="TreeGrafter"/>
</dbReference>
<evidence type="ECO:0000313" key="2">
    <source>
        <dbReference type="EMBL" id="KDR22506.1"/>
    </source>
</evidence>
<reference evidence="2 3" key="1">
    <citation type="journal article" date="2014" name="Nat. Commun.">
        <title>Molecular traces of alternative social organization in a termite genome.</title>
        <authorList>
            <person name="Terrapon N."/>
            <person name="Li C."/>
            <person name="Robertson H.M."/>
            <person name="Ji L."/>
            <person name="Meng X."/>
            <person name="Booth W."/>
            <person name="Chen Z."/>
            <person name="Childers C.P."/>
            <person name="Glastad K.M."/>
            <person name="Gokhale K."/>
            <person name="Gowin J."/>
            <person name="Gronenberg W."/>
            <person name="Hermansen R.A."/>
            <person name="Hu H."/>
            <person name="Hunt B.G."/>
            <person name="Huylmans A.K."/>
            <person name="Khalil S.M."/>
            <person name="Mitchell R.D."/>
            <person name="Munoz-Torres M.C."/>
            <person name="Mustard J.A."/>
            <person name="Pan H."/>
            <person name="Reese J.T."/>
            <person name="Scharf M.E."/>
            <person name="Sun F."/>
            <person name="Vogel H."/>
            <person name="Xiao J."/>
            <person name="Yang W."/>
            <person name="Yang Z."/>
            <person name="Yang Z."/>
            <person name="Zhou J."/>
            <person name="Zhu J."/>
            <person name="Brent C.S."/>
            <person name="Elsik C.G."/>
            <person name="Goodisman M.A."/>
            <person name="Liberles D.A."/>
            <person name="Roe R.M."/>
            <person name="Vargo E.L."/>
            <person name="Vilcinskas A."/>
            <person name="Wang J."/>
            <person name="Bornberg-Bauer E."/>
            <person name="Korb J."/>
            <person name="Zhang G."/>
            <person name="Liebig J."/>
        </authorList>
    </citation>
    <scope>NUCLEOTIDE SEQUENCE [LARGE SCALE GENOMIC DNA]</scope>
    <source>
        <tissue evidence="2">Whole organism</tissue>
    </source>
</reference>
<dbReference type="EMBL" id="KK852504">
    <property type="protein sequence ID" value="KDR22506.1"/>
    <property type="molecule type" value="Genomic_DNA"/>
</dbReference>
<dbReference type="PANTHER" id="PTHR22895:SF0">
    <property type="entry name" value="ARMADILLO REPEAT-CONTAINING PROTEIN 6"/>
    <property type="match status" value="1"/>
</dbReference>
<keyword evidence="3" id="KW-1185">Reference proteome</keyword>
<keyword evidence="1" id="KW-0677">Repeat</keyword>
<sequence length="449" mass="49345">MVRVVSQETFDEVVKENMEEFDMSPEEAVQDAVQQFEAQGVDLSNIVKEAAMSDIPDASRSKLTSSLDNIAKLMKEPAEKEKIIIEELRTVKDECDKSIANKVFAGSLGAYSMLIDVLESFNSVNEVASEALSTVTALMSGNPDLLDKRGREIIINYLDNQKNVDIQKKVLEWAKVCCIKHEQNRQDLFGMKILIRLKTLLHSDTAPVIVRQVCGVARALVLDDDIRVQFGKSHDHARDIALEILCTLTDLLKKFKGDKETVSDVILTLTALIVRNEFCQMVDEAGGIIFIMDVFVNCPDSEKLNRLCLNLVKGLAGNDDVKARIVKQGIAPLIISAMHRHESSARLVGAGCAAIAALSLRNPVNSKALCAAGAPDVILQGMKIHAEDSSVQKQGSWAVRNLVSHDKTLCQSFMKLGAEDILRTAVKVHSLNCDFDAKAALRDLGCDIE</sequence>
<dbReference type="InterPro" id="IPR000225">
    <property type="entry name" value="Armadillo"/>
</dbReference>
<dbReference type="InterPro" id="IPR016024">
    <property type="entry name" value="ARM-type_fold"/>
</dbReference>
<gene>
    <name evidence="2" type="ORF">L798_02220</name>
</gene>
<dbReference type="Gene3D" id="1.25.10.10">
    <property type="entry name" value="Leucine-rich Repeat Variant"/>
    <property type="match status" value="2"/>
</dbReference>